<dbReference type="Proteomes" id="UP000249061">
    <property type="component" value="Unassembled WGS sequence"/>
</dbReference>
<evidence type="ECO:0000256" key="11">
    <source>
        <dbReference type="SAM" id="Phobius"/>
    </source>
</evidence>
<evidence type="ECO:0000256" key="5">
    <source>
        <dbReference type="ARBA" id="ARBA00022692"/>
    </source>
</evidence>
<gene>
    <name evidence="14" type="ORF">DI536_00285</name>
</gene>
<feature type="compositionally biased region" description="Basic and acidic residues" evidence="10">
    <location>
        <begin position="268"/>
        <end position="282"/>
    </location>
</feature>
<dbReference type="EMBL" id="QFQP01000001">
    <property type="protein sequence ID" value="PZR18358.1"/>
    <property type="molecule type" value="Genomic_DNA"/>
</dbReference>
<dbReference type="Pfam" id="PF06750">
    <property type="entry name" value="A24_N_bact"/>
    <property type="match status" value="1"/>
</dbReference>
<name>A0A2W5VAA8_9BACT</name>
<feature type="domain" description="Prepilin peptidase A24 N-terminal" evidence="13">
    <location>
        <begin position="12"/>
        <end position="122"/>
    </location>
</feature>
<evidence type="ECO:0000256" key="10">
    <source>
        <dbReference type="SAM" id="MobiDB-lite"/>
    </source>
</evidence>
<keyword evidence="5 9" id="KW-0812">Transmembrane</keyword>
<feature type="transmembrane region" description="Helical" evidence="11">
    <location>
        <begin position="125"/>
        <end position="144"/>
    </location>
</feature>
<accession>A0A2W5VAA8</accession>
<protein>
    <recommendedName>
        <fullName evidence="9">Prepilin leader peptidase/N-methyltransferase</fullName>
        <ecNumber evidence="9">2.1.1.-</ecNumber>
        <ecNumber evidence="9">3.4.23.43</ecNumber>
    </recommendedName>
</protein>
<dbReference type="AlphaFoldDB" id="A0A2W5VAA8"/>
<dbReference type="EC" id="2.1.1.-" evidence="9"/>
<evidence type="ECO:0000259" key="13">
    <source>
        <dbReference type="Pfam" id="PF06750"/>
    </source>
</evidence>
<dbReference type="GO" id="GO:0005886">
    <property type="term" value="C:plasma membrane"/>
    <property type="evidence" value="ECO:0007669"/>
    <property type="project" value="UniProtKB-SubCell"/>
</dbReference>
<evidence type="ECO:0000256" key="4">
    <source>
        <dbReference type="ARBA" id="ARBA00022519"/>
    </source>
</evidence>
<dbReference type="Gene3D" id="1.20.120.1220">
    <property type="match status" value="1"/>
</dbReference>
<feature type="transmembrane region" description="Helical" evidence="11">
    <location>
        <begin position="221"/>
        <end position="243"/>
    </location>
</feature>
<evidence type="ECO:0000256" key="1">
    <source>
        <dbReference type="ARBA" id="ARBA00004429"/>
    </source>
</evidence>
<dbReference type="InterPro" id="IPR010627">
    <property type="entry name" value="Prepilin_pept_A24_N"/>
</dbReference>
<dbReference type="InterPro" id="IPR000045">
    <property type="entry name" value="Prepilin_IV_endopep_pep"/>
</dbReference>
<dbReference type="PRINTS" id="PR00864">
    <property type="entry name" value="PREPILNPTASE"/>
</dbReference>
<reference evidence="14 15" key="1">
    <citation type="submission" date="2017-08" db="EMBL/GenBank/DDBJ databases">
        <title>Infants hospitalized years apart are colonized by the same room-sourced microbial strains.</title>
        <authorList>
            <person name="Brooks B."/>
            <person name="Olm M.R."/>
            <person name="Firek B.A."/>
            <person name="Baker R."/>
            <person name="Thomas B.C."/>
            <person name="Morowitz M.J."/>
            <person name="Banfield J.F."/>
        </authorList>
    </citation>
    <scope>NUCLEOTIDE SEQUENCE [LARGE SCALE GENOMIC DNA]</scope>
    <source>
        <strain evidence="14">S2_003_000_R2_14</strain>
    </source>
</reference>
<dbReference type="EC" id="3.4.23.43" evidence="9"/>
<dbReference type="GO" id="GO:0006465">
    <property type="term" value="P:signal peptide processing"/>
    <property type="evidence" value="ECO:0007669"/>
    <property type="project" value="TreeGrafter"/>
</dbReference>
<comment type="subcellular location">
    <subcellularLocation>
        <location evidence="1">Cell inner membrane</location>
        <topology evidence="1">Multi-pass membrane protein</topology>
    </subcellularLocation>
    <subcellularLocation>
        <location evidence="9">Cell membrane</location>
        <topology evidence="9">Multi-pass membrane protein</topology>
    </subcellularLocation>
</comment>
<dbReference type="InterPro" id="IPR014032">
    <property type="entry name" value="Peptidase_A24A_bac"/>
</dbReference>
<dbReference type="PANTHER" id="PTHR30487">
    <property type="entry name" value="TYPE 4 PREPILIN-LIKE PROTEINS LEADER PEPTIDE-PROCESSING ENZYME"/>
    <property type="match status" value="1"/>
</dbReference>
<keyword evidence="3" id="KW-1003">Cell membrane</keyword>
<comment type="function">
    <text evidence="9">Plays an essential role in type IV pili and type II pseudopili formation by proteolytically removing the leader sequence from substrate proteins and subsequently monomethylating the alpha-amino group of the newly exposed N-terminal phenylalanine.</text>
</comment>
<sequence length="383" mass="42323">MLHVLITIWIAVIGLCVGSFLNVVIGRLPFDEENFDEPTPVGFWQHVASAFRFSGRAYRRLYTPPHSHCPKCGHQIRWFENIPVVSWLALRGKCSNCKQPISPRYILVELLTGTLFVAMTTRYPFDWQLVSALTFLTFLIPLIFIDAEHWILPFELTLPGIAGGILLALPRGHDAFVTAVLGAGIAFLAFRVMEFLGWAATGREALGAGDKYLLAMIGAQVGWRALLGVVLLSSLQGAIVGLVRMRMTGRAGPSSPPEPKPEAPAQDKPVERVEAVTDSKPDETEEEVPSREPFTPEFIKPGYAWWQRVLLVPYTVLLQDIPDSPPPDEATGEIPDWEPGANNIPFGPWIGLAGIQVMLLGPWVVDALARTPYRLLAEIVFGQ</sequence>
<evidence type="ECO:0000313" key="14">
    <source>
        <dbReference type="EMBL" id="PZR18358.1"/>
    </source>
</evidence>
<evidence type="ECO:0000256" key="3">
    <source>
        <dbReference type="ARBA" id="ARBA00022475"/>
    </source>
</evidence>
<keyword evidence="9" id="KW-0489">Methyltransferase</keyword>
<keyword evidence="7 11" id="KW-0472">Membrane</keyword>
<dbReference type="GO" id="GO:0004190">
    <property type="term" value="F:aspartic-type endopeptidase activity"/>
    <property type="evidence" value="ECO:0007669"/>
    <property type="project" value="UniProtKB-EC"/>
</dbReference>
<keyword evidence="9" id="KW-0511">Multifunctional enzyme</keyword>
<proteinExistence type="inferred from homology"/>
<dbReference type="GO" id="GO:0032259">
    <property type="term" value="P:methylation"/>
    <property type="evidence" value="ECO:0007669"/>
    <property type="project" value="UniProtKB-KW"/>
</dbReference>
<keyword evidence="9" id="KW-0645">Protease</keyword>
<evidence type="ECO:0000256" key="8">
    <source>
        <dbReference type="RuleBase" id="RU003793"/>
    </source>
</evidence>
<dbReference type="InterPro" id="IPR050882">
    <property type="entry name" value="Prepilin_peptidase/N-MTase"/>
</dbReference>
<comment type="catalytic activity">
    <reaction evidence="9">
        <text>Typically cleaves a -Gly-|-Phe- bond to release an N-terminal, basic peptide of 5-8 residues from type IV prepilin, and then N-methylates the new N-terminal amino group, the methyl donor being S-adenosyl-L-methionine.</text>
        <dbReference type="EC" id="3.4.23.43"/>
    </reaction>
</comment>
<keyword evidence="9" id="KW-0808">Transferase</keyword>
<feature type="transmembrane region" description="Helical" evidence="11">
    <location>
        <begin position="150"/>
        <end position="169"/>
    </location>
</feature>
<dbReference type="Pfam" id="PF01478">
    <property type="entry name" value="Peptidase_A24"/>
    <property type="match status" value="1"/>
</dbReference>
<organism evidence="14 15">
    <name type="scientific">Archangium gephyra</name>
    <dbReference type="NCBI Taxonomy" id="48"/>
    <lineage>
        <taxon>Bacteria</taxon>
        <taxon>Pseudomonadati</taxon>
        <taxon>Myxococcota</taxon>
        <taxon>Myxococcia</taxon>
        <taxon>Myxococcales</taxon>
        <taxon>Cystobacterineae</taxon>
        <taxon>Archangiaceae</taxon>
        <taxon>Archangium</taxon>
    </lineage>
</organism>
<dbReference type="PANTHER" id="PTHR30487:SF0">
    <property type="entry name" value="PREPILIN LEADER PEPTIDASE_N-METHYLTRANSFERASE-RELATED"/>
    <property type="match status" value="1"/>
</dbReference>
<evidence type="ECO:0000259" key="12">
    <source>
        <dbReference type="Pfam" id="PF01478"/>
    </source>
</evidence>
<evidence type="ECO:0000256" key="9">
    <source>
        <dbReference type="RuleBase" id="RU003794"/>
    </source>
</evidence>
<dbReference type="GO" id="GO:0008168">
    <property type="term" value="F:methyltransferase activity"/>
    <property type="evidence" value="ECO:0007669"/>
    <property type="project" value="UniProtKB-KW"/>
</dbReference>
<feature type="transmembrane region" description="Helical" evidence="11">
    <location>
        <begin position="176"/>
        <end position="201"/>
    </location>
</feature>
<evidence type="ECO:0000256" key="7">
    <source>
        <dbReference type="ARBA" id="ARBA00023136"/>
    </source>
</evidence>
<keyword evidence="9" id="KW-0378">Hydrolase</keyword>
<keyword evidence="4" id="KW-0997">Cell inner membrane</keyword>
<comment type="similarity">
    <text evidence="2 8">Belongs to the peptidase A24 family.</text>
</comment>
<keyword evidence="6 11" id="KW-1133">Transmembrane helix</keyword>
<feature type="transmembrane region" description="Helical" evidence="11">
    <location>
        <begin position="6"/>
        <end position="25"/>
    </location>
</feature>
<feature type="region of interest" description="Disordered" evidence="10">
    <location>
        <begin position="250"/>
        <end position="293"/>
    </location>
</feature>
<comment type="caution">
    <text evidence="14">The sequence shown here is derived from an EMBL/GenBank/DDBJ whole genome shotgun (WGS) entry which is preliminary data.</text>
</comment>
<evidence type="ECO:0000313" key="15">
    <source>
        <dbReference type="Proteomes" id="UP000249061"/>
    </source>
</evidence>
<evidence type="ECO:0000256" key="2">
    <source>
        <dbReference type="ARBA" id="ARBA00005801"/>
    </source>
</evidence>
<evidence type="ECO:0000256" key="6">
    <source>
        <dbReference type="ARBA" id="ARBA00022989"/>
    </source>
</evidence>
<feature type="domain" description="Prepilin type IV endopeptidase peptidase" evidence="12">
    <location>
        <begin position="134"/>
        <end position="242"/>
    </location>
</feature>